<dbReference type="Proteomes" id="UP000035199">
    <property type="component" value="Chromosome"/>
</dbReference>
<protein>
    <submittedName>
        <fullName evidence="1">NYN domain</fullName>
    </submittedName>
</protein>
<accession>A0A0G3GU64</accession>
<dbReference type="KEGG" id="cmv:CMUST_01660"/>
<dbReference type="OrthoDB" id="9809421at2"/>
<sequence length="260" mass="29681">MVTRVGVYFDGFNVYYGGRNLFKDSPLQWKWYSPRGLAEYVVDFVRKAPFYSSAQRIGEVWDSIELERIVFCSARISEDRDRQAMLDQLQFFNAIQHGGYVDDLVLGHYVSRVKYAPLARFGANKRPEIYHPEWPIMVQDTTGKYQNDAVYLVSYFHNEEKGSDVNVATHLMHDAYESRIDAAIIFSNDSDLSLPISFVRSKIPVGIVNPQGGTPHRSLIEKASTENGDWHCYLNQNAFVQSQMPPSVGKSKIPNAWKGI</sequence>
<reference evidence="1 2" key="1">
    <citation type="journal article" date="2015" name="Genome Announc.">
        <title>Complete Genome Sequence of the Type Strain Corynebacterium mustelae DSM 45274, Isolated from Various Tissues of a Male Ferret with Lethal Sepsis.</title>
        <authorList>
            <person name="Ruckert C."/>
            <person name="Eimer J."/>
            <person name="Winkler A."/>
            <person name="Tauch A."/>
        </authorList>
    </citation>
    <scope>NUCLEOTIDE SEQUENCE [LARGE SCALE GENOMIC DNA]</scope>
    <source>
        <strain evidence="1 2">DSM 45274</strain>
    </source>
</reference>
<evidence type="ECO:0000313" key="1">
    <source>
        <dbReference type="EMBL" id="AKK04681.1"/>
    </source>
</evidence>
<dbReference type="STRING" id="571915.CMUST_01660"/>
<name>A0A0G3GU64_9CORY</name>
<keyword evidence="2" id="KW-1185">Reference proteome</keyword>
<dbReference type="EMBL" id="CP011542">
    <property type="protein sequence ID" value="AKK04681.1"/>
    <property type="molecule type" value="Genomic_DNA"/>
</dbReference>
<dbReference type="AlphaFoldDB" id="A0A0G3GU64"/>
<proteinExistence type="predicted"/>
<gene>
    <name evidence="1" type="ORF">CMUST_01660</name>
</gene>
<dbReference type="RefSeq" id="WP_052844469.1">
    <property type="nucleotide sequence ID" value="NZ_CP011542.1"/>
</dbReference>
<dbReference type="Gene3D" id="3.40.50.1010">
    <property type="entry name" value="5'-nuclease"/>
    <property type="match status" value="1"/>
</dbReference>
<reference evidence="2" key="2">
    <citation type="submission" date="2015-05" db="EMBL/GenBank/DDBJ databases">
        <title>Complete genome sequence of Corynebacterium mustelae DSM 45274, isolated from various tissues of a male ferret with lethal sepsis.</title>
        <authorList>
            <person name="Ruckert C."/>
            <person name="Albersmeier A."/>
            <person name="Winkler A."/>
            <person name="Tauch A."/>
        </authorList>
    </citation>
    <scope>NUCLEOTIDE SEQUENCE [LARGE SCALE GENOMIC DNA]</scope>
    <source>
        <strain evidence="2">DSM 45274</strain>
    </source>
</reference>
<evidence type="ECO:0000313" key="2">
    <source>
        <dbReference type="Proteomes" id="UP000035199"/>
    </source>
</evidence>
<dbReference type="CDD" id="cd18722">
    <property type="entry name" value="PIN_NicB-like"/>
    <property type="match status" value="1"/>
</dbReference>
<organism evidence="1 2">
    <name type="scientific">Corynebacterium mustelae</name>
    <dbReference type="NCBI Taxonomy" id="571915"/>
    <lineage>
        <taxon>Bacteria</taxon>
        <taxon>Bacillati</taxon>
        <taxon>Actinomycetota</taxon>
        <taxon>Actinomycetes</taxon>
        <taxon>Mycobacteriales</taxon>
        <taxon>Corynebacteriaceae</taxon>
        <taxon>Corynebacterium</taxon>
    </lineage>
</organism>
<dbReference type="PATRIC" id="fig|571915.4.peg.352"/>